<gene>
    <name evidence="2" type="ORF">K3152_09320</name>
</gene>
<accession>A0ABS7IZF1</accession>
<protein>
    <submittedName>
        <fullName evidence="2">Uncharacterized protein</fullName>
    </submittedName>
</protein>
<keyword evidence="3" id="KW-1185">Reference proteome</keyword>
<keyword evidence="1" id="KW-0472">Membrane</keyword>
<evidence type="ECO:0000313" key="3">
    <source>
        <dbReference type="Proteomes" id="UP000783253"/>
    </source>
</evidence>
<feature type="transmembrane region" description="Helical" evidence="1">
    <location>
        <begin position="6"/>
        <end position="27"/>
    </location>
</feature>
<feature type="transmembrane region" description="Helical" evidence="1">
    <location>
        <begin position="68"/>
        <end position="87"/>
    </location>
</feature>
<keyword evidence="1" id="KW-1133">Transmembrane helix</keyword>
<keyword evidence="1" id="KW-0812">Transmembrane</keyword>
<sequence length="104" mass="11472">MEIPTYLLITFAGLLAVPLVATILAYGLTRKTQLSALIGASIVPALFIANLLYWMVDMEVDDPPPGPVLAGSLVAIPIIWVILYFVCRVELWMVECLNSKEQRP</sequence>
<evidence type="ECO:0000313" key="2">
    <source>
        <dbReference type="EMBL" id="MBX7458444.1"/>
    </source>
</evidence>
<comment type="caution">
    <text evidence="2">The sequence shown here is derived from an EMBL/GenBank/DDBJ whole genome shotgun (WGS) entry which is preliminary data.</text>
</comment>
<organism evidence="2 3">
    <name type="scientific">Qipengyuania polymorpha</name>
    <dbReference type="NCBI Taxonomy" id="2867234"/>
    <lineage>
        <taxon>Bacteria</taxon>
        <taxon>Pseudomonadati</taxon>
        <taxon>Pseudomonadota</taxon>
        <taxon>Alphaproteobacteria</taxon>
        <taxon>Sphingomonadales</taxon>
        <taxon>Erythrobacteraceae</taxon>
        <taxon>Qipengyuania</taxon>
    </lineage>
</organism>
<evidence type="ECO:0000256" key="1">
    <source>
        <dbReference type="SAM" id="Phobius"/>
    </source>
</evidence>
<name>A0ABS7IZF1_9SPHN</name>
<dbReference type="RefSeq" id="WP_221573858.1">
    <property type="nucleotide sequence ID" value="NZ_JAIGNK010000003.1"/>
</dbReference>
<feature type="transmembrane region" description="Helical" evidence="1">
    <location>
        <begin position="34"/>
        <end position="56"/>
    </location>
</feature>
<dbReference type="Proteomes" id="UP000783253">
    <property type="component" value="Unassembled WGS sequence"/>
</dbReference>
<reference evidence="2 3" key="1">
    <citation type="submission" date="2021-08" db="EMBL/GenBank/DDBJ databases">
        <title>Comparative Genomics Analysis of the Genus Qipengyuania Reveals Extensive Genetic Diversity and Metabolic Versatility, Including the Description of Fifteen Novel Species.</title>
        <authorList>
            <person name="Liu Y."/>
        </authorList>
    </citation>
    <scope>NUCLEOTIDE SEQUENCE [LARGE SCALE GENOMIC DNA]</scope>
    <source>
        <strain evidence="2 3">1NDH17</strain>
    </source>
</reference>
<proteinExistence type="predicted"/>
<dbReference type="EMBL" id="JAIGNK010000003">
    <property type="protein sequence ID" value="MBX7458444.1"/>
    <property type="molecule type" value="Genomic_DNA"/>
</dbReference>